<dbReference type="InterPro" id="IPR049450">
    <property type="entry name" value="ACOT8-like_C"/>
</dbReference>
<dbReference type="RefSeq" id="WP_252111846.1">
    <property type="nucleotide sequence ID" value="NZ_JAMSHT010000001.1"/>
</dbReference>
<proteinExistence type="predicted"/>
<evidence type="ECO:0000259" key="2">
    <source>
        <dbReference type="Pfam" id="PF20789"/>
    </source>
</evidence>
<feature type="domain" description="Acyl-CoA thioesterase-like N-terminal HotDog" evidence="1">
    <location>
        <begin position="23"/>
        <end position="104"/>
    </location>
</feature>
<dbReference type="AlphaFoldDB" id="A0A9X2EH35"/>
<sequence length="262" mass="27970">MPALSDAIAQLERDRDRFTIQAPEDWAQGRTLYGGMTLALAHEAARLYFDDLPPLKSAQCVFVGPAQGKLHFLPGILRKGRSTTMVAVEAVSDDGPVLRASFVFAAPQASGIEVTPPPLPDVLPPDEAGPLFPGNNSRAPGFTANFDMRLGAGSQGGSGGEPMMATWAKFIDQPGVDATTALLALADAPPPAAIVRFPVMGPLSSVTWHIDLLEEPDNVDGWHLLRAEAEQAEDGMTTQDMKLWSEDGRCLAIGRQQIAVFV</sequence>
<evidence type="ECO:0000313" key="4">
    <source>
        <dbReference type="Proteomes" id="UP001155128"/>
    </source>
</evidence>
<keyword evidence="4" id="KW-1185">Reference proteome</keyword>
<organism evidence="3 4">
    <name type="scientific">Sphingomicrobium sediminis</name>
    <dbReference type="NCBI Taxonomy" id="2950949"/>
    <lineage>
        <taxon>Bacteria</taxon>
        <taxon>Pseudomonadati</taxon>
        <taxon>Pseudomonadota</taxon>
        <taxon>Alphaproteobacteria</taxon>
        <taxon>Sphingomonadales</taxon>
        <taxon>Sphingomonadaceae</taxon>
        <taxon>Sphingomicrobium</taxon>
    </lineage>
</organism>
<dbReference type="Pfam" id="PF13622">
    <property type="entry name" value="4HBT_3"/>
    <property type="match status" value="1"/>
</dbReference>
<dbReference type="Pfam" id="PF20789">
    <property type="entry name" value="4HBT_3C"/>
    <property type="match status" value="1"/>
</dbReference>
<dbReference type="EMBL" id="JAMSHT010000001">
    <property type="protein sequence ID" value="MCM8556546.1"/>
    <property type="molecule type" value="Genomic_DNA"/>
</dbReference>
<comment type="caution">
    <text evidence="3">The sequence shown here is derived from an EMBL/GenBank/DDBJ whole genome shotgun (WGS) entry which is preliminary data.</text>
</comment>
<dbReference type="InterPro" id="IPR029069">
    <property type="entry name" value="HotDog_dom_sf"/>
</dbReference>
<evidence type="ECO:0000313" key="3">
    <source>
        <dbReference type="EMBL" id="MCM8556546.1"/>
    </source>
</evidence>
<gene>
    <name evidence="3" type="ORF">NDO55_01765</name>
</gene>
<dbReference type="InterPro" id="IPR042171">
    <property type="entry name" value="Acyl-CoA_hotdog"/>
</dbReference>
<evidence type="ECO:0000259" key="1">
    <source>
        <dbReference type="Pfam" id="PF13622"/>
    </source>
</evidence>
<dbReference type="SUPFAM" id="SSF54637">
    <property type="entry name" value="Thioesterase/thiol ester dehydrase-isomerase"/>
    <property type="match status" value="2"/>
</dbReference>
<feature type="domain" description="Acyl-CoA thioesterase-like C-terminal" evidence="2">
    <location>
        <begin position="133"/>
        <end position="260"/>
    </location>
</feature>
<dbReference type="InterPro" id="IPR049449">
    <property type="entry name" value="TesB_ACOT8-like_N"/>
</dbReference>
<accession>A0A9X2EH35</accession>
<protein>
    <submittedName>
        <fullName evidence="3">Thioesterase family protein</fullName>
    </submittedName>
</protein>
<name>A0A9X2EH35_9SPHN</name>
<dbReference type="Proteomes" id="UP001155128">
    <property type="component" value="Unassembled WGS sequence"/>
</dbReference>
<reference evidence="3" key="1">
    <citation type="submission" date="2022-06" db="EMBL/GenBank/DDBJ databases">
        <title>Sphingomicrobium sedimins sp. nov., a marine bacterium isolated from tidal flat.</title>
        <authorList>
            <person name="Kim C.-H."/>
            <person name="Yoo Y."/>
            <person name="Kim J.-J."/>
        </authorList>
    </citation>
    <scope>NUCLEOTIDE SEQUENCE</scope>
    <source>
        <strain evidence="3">GRR-S6-50</strain>
    </source>
</reference>
<dbReference type="Gene3D" id="2.40.160.210">
    <property type="entry name" value="Acyl-CoA thioesterase, double hotdog domain"/>
    <property type="match status" value="1"/>
</dbReference>